<evidence type="ECO:0000256" key="2">
    <source>
        <dbReference type="SAM" id="Phobius"/>
    </source>
</evidence>
<keyword evidence="2" id="KW-1133">Transmembrane helix</keyword>
<gene>
    <name evidence="3" type="ORF">GIY23_16070</name>
</gene>
<feature type="transmembrane region" description="Helical" evidence="2">
    <location>
        <begin position="110"/>
        <end position="134"/>
    </location>
</feature>
<protein>
    <recommendedName>
        <fullName evidence="5">Trp biosynthesis-associated membrane protein</fullName>
    </recommendedName>
</protein>
<dbReference type="RefSeq" id="WP_154078900.1">
    <property type="nucleotide sequence ID" value="NZ_CP045929.1"/>
</dbReference>
<feature type="compositionally biased region" description="Basic and acidic residues" evidence="1">
    <location>
        <begin position="153"/>
        <end position="163"/>
    </location>
</feature>
<dbReference type="AlphaFoldDB" id="A0A5Q3QG33"/>
<dbReference type="Pfam" id="PF09534">
    <property type="entry name" value="Trp_oprn_chp"/>
    <property type="match status" value="1"/>
</dbReference>
<keyword evidence="2" id="KW-0812">Transmembrane</keyword>
<dbReference type="InterPro" id="IPR019051">
    <property type="entry name" value="Trp_biosyn_TM_oprn/chp"/>
</dbReference>
<organism evidence="3 4">
    <name type="scientific">Allosaccharopolyspora coralli</name>
    <dbReference type="NCBI Taxonomy" id="2665642"/>
    <lineage>
        <taxon>Bacteria</taxon>
        <taxon>Bacillati</taxon>
        <taxon>Actinomycetota</taxon>
        <taxon>Actinomycetes</taxon>
        <taxon>Pseudonocardiales</taxon>
        <taxon>Pseudonocardiaceae</taxon>
        <taxon>Allosaccharopolyspora</taxon>
    </lineage>
</organism>
<keyword evidence="2" id="KW-0472">Membrane</keyword>
<feature type="compositionally biased region" description="Basic and acidic residues" evidence="1">
    <location>
        <begin position="173"/>
        <end position="185"/>
    </location>
</feature>
<evidence type="ECO:0000313" key="4">
    <source>
        <dbReference type="Proteomes" id="UP000371041"/>
    </source>
</evidence>
<sequence length="185" mass="19059">MLAGAAASWGASGLVWVEQRWRTPFTGDQDFPVAGAAARPELVPVALATLAAVAAVLATSGILRRLMGLLVVAAGAVLAWRTVSWFADGTASSRDVPAGSTPLGSAQLPVYGPLLVLVAAALLLVAGLWVLVAAHRMAGMGARYDAPGSSARAEGDPDKRWWDALDSGEDPTDERAGGTEDDRRG</sequence>
<reference evidence="4" key="1">
    <citation type="submission" date="2019-11" db="EMBL/GenBank/DDBJ databases">
        <title>The complete genome sequence of Saccharopolyspora sp. E2A.</title>
        <authorList>
            <person name="Zhang G."/>
        </authorList>
    </citation>
    <scope>NUCLEOTIDE SEQUENCE [LARGE SCALE GENOMIC DNA]</scope>
    <source>
        <strain evidence="4">E2A</strain>
    </source>
</reference>
<feature type="transmembrane region" description="Helical" evidence="2">
    <location>
        <begin position="66"/>
        <end position="87"/>
    </location>
</feature>
<dbReference type="EMBL" id="CP045929">
    <property type="protein sequence ID" value="QGK72336.1"/>
    <property type="molecule type" value="Genomic_DNA"/>
</dbReference>
<dbReference type="KEGG" id="sace:GIY23_16070"/>
<evidence type="ECO:0008006" key="5">
    <source>
        <dbReference type="Google" id="ProtNLM"/>
    </source>
</evidence>
<evidence type="ECO:0000256" key="1">
    <source>
        <dbReference type="SAM" id="MobiDB-lite"/>
    </source>
</evidence>
<feature type="transmembrane region" description="Helical" evidence="2">
    <location>
        <begin position="41"/>
        <end position="59"/>
    </location>
</feature>
<keyword evidence="4" id="KW-1185">Reference proteome</keyword>
<proteinExistence type="predicted"/>
<evidence type="ECO:0000313" key="3">
    <source>
        <dbReference type="EMBL" id="QGK72336.1"/>
    </source>
</evidence>
<name>A0A5Q3QG33_9PSEU</name>
<dbReference type="Proteomes" id="UP000371041">
    <property type="component" value="Chromosome"/>
</dbReference>
<accession>A0A5Q3QG33</accession>
<feature type="region of interest" description="Disordered" evidence="1">
    <location>
        <begin position="144"/>
        <end position="185"/>
    </location>
</feature>